<dbReference type="Pfam" id="PF00132">
    <property type="entry name" value="Hexapep"/>
    <property type="match status" value="1"/>
</dbReference>
<dbReference type="SUPFAM" id="SSF51161">
    <property type="entry name" value="Trimeric LpxA-like enzymes"/>
    <property type="match status" value="1"/>
</dbReference>
<evidence type="ECO:0000313" key="2">
    <source>
        <dbReference type="EMBL" id="GJD98850.1"/>
    </source>
</evidence>
<dbReference type="InterPro" id="IPR001451">
    <property type="entry name" value="Hexapep"/>
</dbReference>
<dbReference type="CDD" id="cd03349">
    <property type="entry name" value="LbH_XAT"/>
    <property type="match status" value="1"/>
</dbReference>
<comment type="caution">
    <text evidence="2">The sequence shown here is derived from an EMBL/GenBank/DDBJ whole genome shotgun (WGS) entry which is preliminary data.</text>
</comment>
<dbReference type="PANTHER" id="PTHR43300:SF11">
    <property type="entry name" value="ACETYLTRANSFERASE RV3034C-RELATED"/>
    <property type="match status" value="1"/>
</dbReference>
<dbReference type="InterPro" id="IPR050179">
    <property type="entry name" value="Trans_hexapeptide_repeat"/>
</dbReference>
<comment type="similarity">
    <text evidence="1">Belongs to the transferase hexapeptide repeat family.</text>
</comment>
<dbReference type="PANTHER" id="PTHR43300">
    <property type="entry name" value="ACETYLTRANSFERASE"/>
    <property type="match status" value="1"/>
</dbReference>
<organism evidence="2 3">
    <name type="scientific">Methylobacterium isbiliense</name>
    <dbReference type="NCBI Taxonomy" id="315478"/>
    <lineage>
        <taxon>Bacteria</taxon>
        <taxon>Pseudomonadati</taxon>
        <taxon>Pseudomonadota</taxon>
        <taxon>Alphaproteobacteria</taxon>
        <taxon>Hyphomicrobiales</taxon>
        <taxon>Methylobacteriaceae</taxon>
        <taxon>Methylobacterium</taxon>
    </lineage>
</organism>
<dbReference type="NCBIfam" id="TIGR03308">
    <property type="entry name" value="phn_thr-fam"/>
    <property type="match status" value="1"/>
</dbReference>
<dbReference type="InterPro" id="IPR011004">
    <property type="entry name" value="Trimer_LpxA-like_sf"/>
</dbReference>
<reference evidence="2" key="2">
    <citation type="submission" date="2021-08" db="EMBL/GenBank/DDBJ databases">
        <authorList>
            <person name="Tani A."/>
            <person name="Ola A."/>
            <person name="Ogura Y."/>
            <person name="Katsura K."/>
            <person name="Hayashi T."/>
        </authorList>
    </citation>
    <scope>NUCLEOTIDE SEQUENCE</scope>
    <source>
        <strain evidence="2">DSM 17168</strain>
    </source>
</reference>
<proteinExistence type="inferred from homology"/>
<gene>
    <name evidence="2" type="primary">dapH_1</name>
    <name evidence="2" type="ORF">GMJLKIPL_0763</name>
</gene>
<keyword evidence="3" id="KW-1185">Reference proteome</keyword>
<evidence type="ECO:0000256" key="1">
    <source>
        <dbReference type="ARBA" id="ARBA00007274"/>
    </source>
</evidence>
<dbReference type="Proteomes" id="UP001055153">
    <property type="component" value="Unassembled WGS sequence"/>
</dbReference>
<evidence type="ECO:0000313" key="3">
    <source>
        <dbReference type="Proteomes" id="UP001055153"/>
    </source>
</evidence>
<reference evidence="2" key="1">
    <citation type="journal article" date="2021" name="Front. Microbiol.">
        <title>Comprehensive Comparative Genomics and Phenotyping of Methylobacterium Species.</title>
        <authorList>
            <person name="Alessa O."/>
            <person name="Ogura Y."/>
            <person name="Fujitani Y."/>
            <person name="Takami H."/>
            <person name="Hayashi T."/>
            <person name="Sahin N."/>
            <person name="Tani A."/>
        </authorList>
    </citation>
    <scope>NUCLEOTIDE SEQUENCE</scope>
    <source>
        <strain evidence="2">DSM 17168</strain>
    </source>
</reference>
<accession>A0ABQ4SB04</accession>
<protein>
    <submittedName>
        <fullName evidence="2">2,3,4,5-tetrahydropyridine-2,6-dicarboxylate N-acetyltransferase</fullName>
    </submittedName>
</protein>
<sequence length="211" mass="23686">MSGKRLGHKRLGPLPLIDPSARVVESRLGRYTEVGARTQLTETVLGDYSYIVNDGEVFATTIGKFCSIAAMVRLNPGNHPMQRASQAHFTYRSRLYWPEEADEAAFFDWRRESPVTVGHDVWIGHGAVVLPGRRIGTGAVVGAGAVVTRDVPPYTIVAGNPARVLRRRFDEETARRLDALAWWDWDHERLRAALPDFRSLEIDAFLRRYGG</sequence>
<dbReference type="InterPro" id="IPR017694">
    <property type="entry name" value="Phosphonate_tfrase_rpt"/>
</dbReference>
<dbReference type="EMBL" id="BPQQ01000008">
    <property type="protein sequence ID" value="GJD98850.1"/>
    <property type="molecule type" value="Genomic_DNA"/>
</dbReference>
<dbReference type="Gene3D" id="2.160.10.10">
    <property type="entry name" value="Hexapeptide repeat proteins"/>
    <property type="match status" value="1"/>
</dbReference>
<dbReference type="RefSeq" id="WP_238233793.1">
    <property type="nucleotide sequence ID" value="NZ_BPQQ01000008.1"/>
</dbReference>
<name>A0ABQ4SB04_9HYPH</name>